<dbReference type="InterPro" id="IPR032710">
    <property type="entry name" value="NTF2-like_dom_sf"/>
</dbReference>
<dbReference type="Proteomes" id="UP001237642">
    <property type="component" value="Unassembled WGS sequence"/>
</dbReference>
<accession>A0AAD8IDT2</accession>
<dbReference type="PROSITE" id="PS50177">
    <property type="entry name" value="NTF2_DOMAIN"/>
    <property type="match status" value="1"/>
</dbReference>
<dbReference type="InterPro" id="IPR039539">
    <property type="entry name" value="Ras_GTPase_bind_prot"/>
</dbReference>
<reference evidence="3" key="2">
    <citation type="submission" date="2023-05" db="EMBL/GenBank/DDBJ databases">
        <authorList>
            <person name="Schelkunov M.I."/>
        </authorList>
    </citation>
    <scope>NUCLEOTIDE SEQUENCE</scope>
    <source>
        <strain evidence="3">Hsosn_3</strain>
        <tissue evidence="3">Leaf</tissue>
    </source>
</reference>
<proteinExistence type="predicted"/>
<evidence type="ECO:0000259" key="2">
    <source>
        <dbReference type="PROSITE" id="PS50177"/>
    </source>
</evidence>
<dbReference type="PANTHER" id="PTHR10693:SF20">
    <property type="entry name" value="AT27578P"/>
    <property type="match status" value="1"/>
</dbReference>
<dbReference type="InterPro" id="IPR018222">
    <property type="entry name" value="Nuclear_transport_factor_2_euk"/>
</dbReference>
<evidence type="ECO:0000313" key="4">
    <source>
        <dbReference type="Proteomes" id="UP001237642"/>
    </source>
</evidence>
<dbReference type="Gene3D" id="3.10.450.50">
    <property type="match status" value="1"/>
</dbReference>
<dbReference type="InterPro" id="IPR002075">
    <property type="entry name" value="NTF2_dom"/>
</dbReference>
<comment type="caution">
    <text evidence="3">The sequence shown here is derived from an EMBL/GenBank/DDBJ whole genome shotgun (WGS) entry which is preliminary data.</text>
</comment>
<organism evidence="3 4">
    <name type="scientific">Heracleum sosnowskyi</name>
    <dbReference type="NCBI Taxonomy" id="360622"/>
    <lineage>
        <taxon>Eukaryota</taxon>
        <taxon>Viridiplantae</taxon>
        <taxon>Streptophyta</taxon>
        <taxon>Embryophyta</taxon>
        <taxon>Tracheophyta</taxon>
        <taxon>Spermatophyta</taxon>
        <taxon>Magnoliopsida</taxon>
        <taxon>eudicotyledons</taxon>
        <taxon>Gunneridae</taxon>
        <taxon>Pentapetalae</taxon>
        <taxon>asterids</taxon>
        <taxon>campanulids</taxon>
        <taxon>Apiales</taxon>
        <taxon>Apiaceae</taxon>
        <taxon>Apioideae</taxon>
        <taxon>apioid superclade</taxon>
        <taxon>Tordylieae</taxon>
        <taxon>Tordyliinae</taxon>
        <taxon>Heracleum</taxon>
    </lineage>
</organism>
<feature type="domain" description="NTF2" evidence="2">
    <location>
        <begin position="118"/>
        <end position="273"/>
    </location>
</feature>
<dbReference type="AlphaFoldDB" id="A0AAD8IDT2"/>
<dbReference type="EMBL" id="JAUIZM010000005">
    <property type="protein sequence ID" value="KAK1382647.1"/>
    <property type="molecule type" value="Genomic_DNA"/>
</dbReference>
<keyword evidence="4" id="KW-1185">Reference proteome</keyword>
<dbReference type="GO" id="GO:0005874">
    <property type="term" value="C:microtubule"/>
    <property type="evidence" value="ECO:0007669"/>
    <property type="project" value="UniProtKB-KW"/>
</dbReference>
<keyword evidence="1" id="KW-0694">RNA-binding</keyword>
<protein>
    <recommendedName>
        <fullName evidence="2">NTF2 domain-containing protein</fullName>
    </recommendedName>
</protein>
<evidence type="ECO:0000313" key="3">
    <source>
        <dbReference type="EMBL" id="KAK1382647.1"/>
    </source>
</evidence>
<dbReference type="GO" id="GO:0003729">
    <property type="term" value="F:mRNA binding"/>
    <property type="evidence" value="ECO:0007669"/>
    <property type="project" value="TreeGrafter"/>
</dbReference>
<evidence type="ECO:0000256" key="1">
    <source>
        <dbReference type="ARBA" id="ARBA00022884"/>
    </source>
</evidence>
<dbReference type="GO" id="GO:1990904">
    <property type="term" value="C:ribonucleoprotein complex"/>
    <property type="evidence" value="ECO:0007669"/>
    <property type="project" value="TreeGrafter"/>
</dbReference>
<sequence length="385" mass="43803">MIYINNGVVRVCQFNFFCFEDSQDLFTVDSHTGGGEMHGYFVDYGKGCFCLTAYDKSYIYIYTFAITREGMQSGPLKVTHRILSWYVFSIDRFRTEGRRITTIVGCFSPARNEEANSHVEKVAATYFKDLKINENSDPRKQSVSEDCWKVDREQTLLQQVYYCPQESQEAEIKRLRKSLKFKATPMPSFYKEPPPKVELKKAISEKILSLNYGEFRAVIKSVDAQESLNKGVHVLVTSYLTGKDNVVRDFTQSFFLVTQERGGCYVLNDMFRYLEKANQTYANQVPYTEVEVSVIVQQEGTPVQEDHVTEQSDALVLEANEEVVHNVSADDTMIQDNSKAPHNDTRLNGAVIGGAASRMVVMGKVGLSAYVFQNPKIITIKTEFH</sequence>
<reference evidence="3" key="1">
    <citation type="submission" date="2023-02" db="EMBL/GenBank/DDBJ databases">
        <title>Genome of toxic invasive species Heracleum sosnowskyi carries increased number of genes despite the absence of recent whole-genome duplications.</title>
        <authorList>
            <person name="Schelkunov M."/>
            <person name="Shtratnikova V."/>
            <person name="Makarenko M."/>
            <person name="Klepikova A."/>
            <person name="Omelchenko D."/>
            <person name="Novikova G."/>
            <person name="Obukhova E."/>
            <person name="Bogdanov V."/>
            <person name="Penin A."/>
            <person name="Logacheva M."/>
        </authorList>
    </citation>
    <scope>NUCLEOTIDE SEQUENCE</scope>
    <source>
        <strain evidence="3">Hsosn_3</strain>
        <tissue evidence="3">Leaf</tissue>
    </source>
</reference>
<dbReference type="CDD" id="cd00780">
    <property type="entry name" value="NTF2"/>
    <property type="match status" value="1"/>
</dbReference>
<dbReference type="Pfam" id="PF02136">
    <property type="entry name" value="NTF2"/>
    <property type="match status" value="1"/>
</dbReference>
<dbReference type="GO" id="GO:0005829">
    <property type="term" value="C:cytosol"/>
    <property type="evidence" value="ECO:0007669"/>
    <property type="project" value="TreeGrafter"/>
</dbReference>
<dbReference type="SUPFAM" id="SSF54427">
    <property type="entry name" value="NTF2-like"/>
    <property type="match status" value="1"/>
</dbReference>
<name>A0AAD8IDT2_9APIA</name>
<dbReference type="PANTHER" id="PTHR10693">
    <property type="entry name" value="RAS GTPASE-ACTIVATING PROTEIN-BINDING PROTEIN"/>
    <property type="match status" value="1"/>
</dbReference>
<gene>
    <name evidence="3" type="ORF">POM88_020382</name>
</gene>